<dbReference type="EMBL" id="UOFL01000205">
    <property type="protein sequence ID" value="VAW80848.1"/>
    <property type="molecule type" value="Genomic_DNA"/>
</dbReference>
<organism evidence="2">
    <name type="scientific">hydrothermal vent metagenome</name>
    <dbReference type="NCBI Taxonomy" id="652676"/>
    <lineage>
        <taxon>unclassified sequences</taxon>
        <taxon>metagenomes</taxon>
        <taxon>ecological metagenomes</taxon>
    </lineage>
</organism>
<keyword evidence="1" id="KW-1133">Transmembrane helix</keyword>
<feature type="transmembrane region" description="Helical" evidence="1">
    <location>
        <begin position="53"/>
        <end position="75"/>
    </location>
</feature>
<keyword evidence="1" id="KW-0472">Membrane</keyword>
<name>A0A3B0YIQ8_9ZZZZ</name>
<accession>A0A3B0YIQ8</accession>
<feature type="transmembrane region" description="Helical" evidence="1">
    <location>
        <begin position="12"/>
        <end position="33"/>
    </location>
</feature>
<evidence type="ECO:0000313" key="2">
    <source>
        <dbReference type="EMBL" id="VAW80848.1"/>
    </source>
</evidence>
<protein>
    <submittedName>
        <fullName evidence="2">Uncharacterized protein</fullName>
    </submittedName>
</protein>
<keyword evidence="1" id="KW-0812">Transmembrane</keyword>
<sequence length="163" mass="18573">MTNSQKFYEGKFLIPSFVYIIGFGGLIVMIQLIMVYIKTGKGVVSDSVDVATIIYTTLTAIILLFSVLIPLLAYAKRKKQALVSIGGEHIYIREKALKKEKCFIIKDLVSLKLYVDDDEKRSSMRLELKSGEIILLQFAYVLIAKIPFKSFMKQHCNIIVLDW</sequence>
<reference evidence="2" key="1">
    <citation type="submission" date="2018-06" db="EMBL/GenBank/DDBJ databases">
        <authorList>
            <person name="Zhirakovskaya E."/>
        </authorList>
    </citation>
    <scope>NUCLEOTIDE SEQUENCE</scope>
</reference>
<evidence type="ECO:0000256" key="1">
    <source>
        <dbReference type="SAM" id="Phobius"/>
    </source>
</evidence>
<gene>
    <name evidence="2" type="ORF">MNBD_GAMMA12-2412</name>
</gene>
<dbReference type="AlphaFoldDB" id="A0A3B0YIQ8"/>
<proteinExistence type="predicted"/>